<protein>
    <submittedName>
        <fullName evidence="1">Uncharacterized protein</fullName>
    </submittedName>
</protein>
<name>A0AAN9F5T0_CLITE</name>
<evidence type="ECO:0000313" key="1">
    <source>
        <dbReference type="EMBL" id="KAK7265758.1"/>
    </source>
</evidence>
<sequence length="179" mass="19881">MCQLKQFKIVPKNVDILCLPSFDIGLGNIVQRCIPHGRCPNIGLRNIIRGYITLERCPNIGFDIGLDLGRHMFGRSFYLDYFSKPCNAASLNSSHNLCWVPPQPHLVKLNVDVAMKLGGLDMTAISRNIGVDVRNIEEAYQAKRAKKEAELVASTPDGEVPPTLSYSDDNPSTWRLLAA</sequence>
<dbReference type="Proteomes" id="UP001359559">
    <property type="component" value="Unassembled WGS sequence"/>
</dbReference>
<dbReference type="EMBL" id="JAYKXN010000008">
    <property type="protein sequence ID" value="KAK7265758.1"/>
    <property type="molecule type" value="Genomic_DNA"/>
</dbReference>
<gene>
    <name evidence="1" type="ORF">RJT34_33381</name>
</gene>
<comment type="caution">
    <text evidence="1">The sequence shown here is derived from an EMBL/GenBank/DDBJ whole genome shotgun (WGS) entry which is preliminary data.</text>
</comment>
<dbReference type="AlphaFoldDB" id="A0AAN9F5T0"/>
<evidence type="ECO:0000313" key="2">
    <source>
        <dbReference type="Proteomes" id="UP001359559"/>
    </source>
</evidence>
<keyword evidence="2" id="KW-1185">Reference proteome</keyword>
<organism evidence="1 2">
    <name type="scientific">Clitoria ternatea</name>
    <name type="common">Butterfly pea</name>
    <dbReference type="NCBI Taxonomy" id="43366"/>
    <lineage>
        <taxon>Eukaryota</taxon>
        <taxon>Viridiplantae</taxon>
        <taxon>Streptophyta</taxon>
        <taxon>Embryophyta</taxon>
        <taxon>Tracheophyta</taxon>
        <taxon>Spermatophyta</taxon>
        <taxon>Magnoliopsida</taxon>
        <taxon>eudicotyledons</taxon>
        <taxon>Gunneridae</taxon>
        <taxon>Pentapetalae</taxon>
        <taxon>rosids</taxon>
        <taxon>fabids</taxon>
        <taxon>Fabales</taxon>
        <taxon>Fabaceae</taxon>
        <taxon>Papilionoideae</taxon>
        <taxon>50 kb inversion clade</taxon>
        <taxon>NPAAA clade</taxon>
        <taxon>indigoferoid/millettioid clade</taxon>
        <taxon>Phaseoleae</taxon>
        <taxon>Clitoria</taxon>
    </lineage>
</organism>
<reference evidence="1 2" key="1">
    <citation type="submission" date="2024-01" db="EMBL/GenBank/DDBJ databases">
        <title>The genomes of 5 underutilized Papilionoideae crops provide insights into root nodulation and disease resistance.</title>
        <authorList>
            <person name="Yuan L."/>
        </authorList>
    </citation>
    <scope>NUCLEOTIDE SEQUENCE [LARGE SCALE GENOMIC DNA]</scope>
    <source>
        <strain evidence="1">LY-2023</strain>
        <tissue evidence="1">Leaf</tissue>
    </source>
</reference>
<accession>A0AAN9F5T0</accession>
<proteinExistence type="predicted"/>